<keyword evidence="3 5" id="KW-0732">Signal</keyword>
<feature type="signal peptide" evidence="5">
    <location>
        <begin position="1"/>
        <end position="22"/>
    </location>
</feature>
<reference evidence="7 8" key="1">
    <citation type="submission" date="2017-08" db="EMBL/GenBank/DDBJ databases">
        <title>Comparative genomics of bacteria isolated from necrotic lesions of AOD affected trees.</title>
        <authorList>
            <person name="Doonan J."/>
            <person name="Denman S."/>
            <person name="Mcdonald J.E."/>
        </authorList>
    </citation>
    <scope>NUCLEOTIDE SEQUENCE [LARGE SCALE GENOMIC DNA]</scope>
    <source>
        <strain evidence="7 8">CIP 105588</strain>
    </source>
</reference>
<dbReference type="SUPFAM" id="SSF49401">
    <property type="entry name" value="Bacterial adhesins"/>
    <property type="match status" value="1"/>
</dbReference>
<name>A0ABX9PPZ7_9GAMM</name>
<keyword evidence="4" id="KW-0281">Fimbrium</keyword>
<comment type="subcellular location">
    <subcellularLocation>
        <location evidence="1">Fimbrium</location>
    </subcellularLocation>
</comment>
<dbReference type="InterPro" id="IPR036937">
    <property type="entry name" value="Adhesion_dom_fimbrial_sf"/>
</dbReference>
<gene>
    <name evidence="7" type="ORF">CKQ54_23965</name>
</gene>
<dbReference type="PANTHER" id="PTHR33420:SF3">
    <property type="entry name" value="FIMBRIAL SUBUNIT ELFA"/>
    <property type="match status" value="1"/>
</dbReference>
<evidence type="ECO:0000256" key="5">
    <source>
        <dbReference type="SAM" id="SignalP"/>
    </source>
</evidence>
<comment type="caution">
    <text evidence="7">The sequence shown here is derived from an EMBL/GenBank/DDBJ whole genome shotgun (WGS) entry which is preliminary data.</text>
</comment>
<dbReference type="PANTHER" id="PTHR33420">
    <property type="entry name" value="FIMBRIAL SUBUNIT ELFA-RELATED"/>
    <property type="match status" value="1"/>
</dbReference>
<evidence type="ECO:0000313" key="7">
    <source>
        <dbReference type="EMBL" id="RKF66444.1"/>
    </source>
</evidence>
<keyword evidence="8" id="KW-1185">Reference proteome</keyword>
<dbReference type="EMBL" id="NSDJ01000002">
    <property type="protein sequence ID" value="RKF66444.1"/>
    <property type="molecule type" value="Genomic_DNA"/>
</dbReference>
<evidence type="ECO:0000256" key="4">
    <source>
        <dbReference type="ARBA" id="ARBA00023263"/>
    </source>
</evidence>
<evidence type="ECO:0000259" key="6">
    <source>
        <dbReference type="Pfam" id="PF00419"/>
    </source>
</evidence>
<proteinExistence type="inferred from homology"/>
<evidence type="ECO:0000313" key="8">
    <source>
        <dbReference type="Proteomes" id="UP000284853"/>
    </source>
</evidence>
<accession>A0ABX9PPZ7</accession>
<dbReference type="GeneID" id="302711861"/>
<evidence type="ECO:0000256" key="2">
    <source>
        <dbReference type="ARBA" id="ARBA00006671"/>
    </source>
</evidence>
<evidence type="ECO:0000256" key="3">
    <source>
        <dbReference type="ARBA" id="ARBA00022729"/>
    </source>
</evidence>
<feature type="domain" description="Fimbrial-type adhesion" evidence="6">
    <location>
        <begin position="221"/>
        <end position="360"/>
    </location>
</feature>
<dbReference type="Pfam" id="PF00419">
    <property type="entry name" value="Fimbrial"/>
    <property type="match status" value="1"/>
</dbReference>
<dbReference type="Gene3D" id="2.60.40.1090">
    <property type="entry name" value="Fimbrial-type adhesion domain"/>
    <property type="match status" value="1"/>
</dbReference>
<feature type="chain" id="PRO_5046445467" evidence="5">
    <location>
        <begin position="23"/>
        <end position="360"/>
    </location>
</feature>
<protein>
    <submittedName>
        <fullName evidence="7">Fimbrial protein</fullName>
    </submittedName>
</protein>
<sequence length="360" mass="38840">MAKIFRSILFIAFAGISHPVWGDGTWVDCSRTNSYYQYFSTTTIQIGKDAVVGDLLGGWITSSDPTAWTCAQRSSSQTISPQLAVQGYPPYPIWNTTTTEGQAYSVYNSTVKSGLGYIARWRYTVKGQTSTWYPLTVAAGIYQTPAELFPVTYDSGRSFNIGVDVQIRFVKTANTLTAGTTPVFDPMYTRHYQFYNGASSTGGGTYMIAEFLAGGLVINTTGGTCTTPNVDVTLPPAARSDFSGPGYTTSRTDFKLNFTQCPAGLASISYSFMPTTTIKNNSQGVFAPDSTSTASGVALQMLTDQDIPVTFNTDYLLTSYDSGTANTNYSVPLRAGLYQTENAVSSGNVSGSVTFTLKYK</sequence>
<comment type="similarity">
    <text evidence="2">Belongs to the fimbrial protein family.</text>
</comment>
<dbReference type="InterPro" id="IPR050263">
    <property type="entry name" value="Bact_Fimbrial_Adh_Pro"/>
</dbReference>
<organism evidence="7 8">
    <name type="scientific">Rahnella variigena</name>
    <dbReference type="NCBI Taxonomy" id="574964"/>
    <lineage>
        <taxon>Bacteria</taxon>
        <taxon>Pseudomonadati</taxon>
        <taxon>Pseudomonadota</taxon>
        <taxon>Gammaproteobacteria</taxon>
        <taxon>Enterobacterales</taxon>
        <taxon>Yersiniaceae</taxon>
        <taxon>Rahnella</taxon>
    </lineage>
</organism>
<dbReference type="InterPro" id="IPR008966">
    <property type="entry name" value="Adhesion_dom_sf"/>
</dbReference>
<dbReference type="InterPro" id="IPR000259">
    <property type="entry name" value="Adhesion_dom_fimbrial"/>
</dbReference>
<evidence type="ECO:0000256" key="1">
    <source>
        <dbReference type="ARBA" id="ARBA00004561"/>
    </source>
</evidence>
<dbReference type="Proteomes" id="UP000284853">
    <property type="component" value="Unassembled WGS sequence"/>
</dbReference>
<dbReference type="RefSeq" id="WP_120163815.1">
    <property type="nucleotide sequence ID" value="NZ_NSDJ01000002.1"/>
</dbReference>